<sequence length="39" mass="4499">MESCQYGECQIKKKAKVKKKAKAGRTMIKSLKREIAWLS</sequence>
<protein>
    <submittedName>
        <fullName evidence="1">Uncharacterized protein</fullName>
    </submittedName>
</protein>
<dbReference type="PATRIC" id="fig|153151.4.peg.133"/>
<evidence type="ECO:0000313" key="2">
    <source>
        <dbReference type="Proteomes" id="UP000075324"/>
    </source>
</evidence>
<reference evidence="1 2" key="1">
    <citation type="submission" date="2016-01" db="EMBL/GenBank/DDBJ databases">
        <title>Draft Genome Sequences of Seven Thermophilic Sporeformers Isolated from Foods.</title>
        <authorList>
            <person name="Berendsen E.M."/>
            <person name="Wells-Bennik M.H."/>
            <person name="Krawcyk A.O."/>
            <person name="De Jong A."/>
            <person name="Holsappel S."/>
            <person name="Eijlander R.T."/>
            <person name="Kuipers O.P."/>
        </authorList>
    </citation>
    <scope>NUCLEOTIDE SEQUENCE [LARGE SCALE GENOMIC DNA]</scope>
    <source>
        <strain evidence="1 2">B4110</strain>
    </source>
</reference>
<dbReference type="EMBL" id="LQYW01000085">
    <property type="protein sequence ID" value="KYD28051.1"/>
    <property type="molecule type" value="Genomic_DNA"/>
</dbReference>
<comment type="caution">
    <text evidence="1">The sequence shown here is derived from an EMBL/GenBank/DDBJ whole genome shotgun (WGS) entry which is preliminary data.</text>
</comment>
<proteinExistence type="predicted"/>
<accession>A0A150MUD6</accession>
<name>A0A150MUD6_9BACL</name>
<gene>
    <name evidence="1" type="ORF">B4110_0813</name>
</gene>
<evidence type="ECO:0000313" key="1">
    <source>
        <dbReference type="EMBL" id="KYD28051.1"/>
    </source>
</evidence>
<dbReference type="Proteomes" id="UP000075324">
    <property type="component" value="Unassembled WGS sequence"/>
</dbReference>
<organism evidence="1 2">
    <name type="scientific">Parageobacillus toebii</name>
    <dbReference type="NCBI Taxonomy" id="153151"/>
    <lineage>
        <taxon>Bacteria</taxon>
        <taxon>Bacillati</taxon>
        <taxon>Bacillota</taxon>
        <taxon>Bacilli</taxon>
        <taxon>Bacillales</taxon>
        <taxon>Anoxybacillaceae</taxon>
        <taxon>Parageobacillus</taxon>
    </lineage>
</organism>
<dbReference type="AlphaFoldDB" id="A0A150MUD6"/>